<dbReference type="AlphaFoldDB" id="A0A9W9PD14"/>
<evidence type="ECO:0000313" key="3">
    <source>
        <dbReference type="Proteomes" id="UP001147733"/>
    </source>
</evidence>
<dbReference type="SUPFAM" id="SSF51658">
    <property type="entry name" value="Xylose isomerase-like"/>
    <property type="match status" value="1"/>
</dbReference>
<accession>A0A9W9PD14</accession>
<dbReference type="Pfam" id="PF01261">
    <property type="entry name" value="AP_endonuc_2"/>
    <property type="match status" value="1"/>
</dbReference>
<protein>
    <recommendedName>
        <fullName evidence="1">Xylose isomerase-like TIM barrel domain-containing protein</fullName>
    </recommendedName>
</protein>
<reference evidence="2" key="1">
    <citation type="submission" date="2022-11" db="EMBL/GenBank/DDBJ databases">
        <authorList>
            <person name="Petersen C."/>
        </authorList>
    </citation>
    <scope>NUCLEOTIDE SEQUENCE</scope>
    <source>
        <strain evidence="2">IBT 23319</strain>
    </source>
</reference>
<name>A0A9W9PD14_PENCI</name>
<evidence type="ECO:0000313" key="2">
    <source>
        <dbReference type="EMBL" id="KAJ5242160.1"/>
    </source>
</evidence>
<dbReference type="GeneID" id="81378574"/>
<comment type="caution">
    <text evidence="2">The sequence shown here is derived from an EMBL/GenBank/DDBJ whole genome shotgun (WGS) entry which is preliminary data.</text>
</comment>
<dbReference type="RefSeq" id="XP_056505164.1">
    <property type="nucleotide sequence ID" value="XM_056639407.1"/>
</dbReference>
<sequence>MGITRHRTTWGVEAGENLANWAQWFPQLKQHGYNGVEIDIHQLNPATDFQPLRELLDKVGLQISVLAHSSWFMYVGPRPAGLQADHHLKNYRDILQSIAPLKPVAVNFQSGQMANAHEQYRDTWRVEESVKFYKGTLQVDKELGLAGRVFHETHRNRSLFTPYTALQILRAVPELQITADFSHWMVGCERILDISDEDRALLDEIIPRVGHLHARIGTTQASQCPEPLNPVFEEERLCMERLWIKIIENQVVKNGPDASIIFVPEYGPFPYHPFGSAKPYGTVADEEGARLEMLFKEVVSRKTSA</sequence>
<dbReference type="InterPro" id="IPR036237">
    <property type="entry name" value="Xyl_isomerase-like_sf"/>
</dbReference>
<evidence type="ECO:0000259" key="1">
    <source>
        <dbReference type="Pfam" id="PF01261"/>
    </source>
</evidence>
<organism evidence="2 3">
    <name type="scientific">Penicillium citrinum</name>
    <dbReference type="NCBI Taxonomy" id="5077"/>
    <lineage>
        <taxon>Eukaryota</taxon>
        <taxon>Fungi</taxon>
        <taxon>Dikarya</taxon>
        <taxon>Ascomycota</taxon>
        <taxon>Pezizomycotina</taxon>
        <taxon>Eurotiomycetes</taxon>
        <taxon>Eurotiomycetidae</taxon>
        <taxon>Eurotiales</taxon>
        <taxon>Aspergillaceae</taxon>
        <taxon>Penicillium</taxon>
    </lineage>
</organism>
<feature type="domain" description="Xylose isomerase-like TIM barrel" evidence="1">
    <location>
        <begin position="27"/>
        <end position="214"/>
    </location>
</feature>
<dbReference type="Gene3D" id="3.20.20.150">
    <property type="entry name" value="Divalent-metal-dependent TIM barrel enzymes"/>
    <property type="match status" value="1"/>
</dbReference>
<dbReference type="Proteomes" id="UP001147733">
    <property type="component" value="Unassembled WGS sequence"/>
</dbReference>
<dbReference type="OrthoDB" id="9971575at2759"/>
<dbReference type="EMBL" id="JAPQKT010000001">
    <property type="protein sequence ID" value="KAJ5242160.1"/>
    <property type="molecule type" value="Genomic_DNA"/>
</dbReference>
<gene>
    <name evidence="2" type="ORF">N7469_000487</name>
</gene>
<proteinExistence type="predicted"/>
<dbReference type="InterPro" id="IPR013022">
    <property type="entry name" value="Xyl_isomerase-like_TIM-brl"/>
</dbReference>
<reference evidence="2" key="2">
    <citation type="journal article" date="2023" name="IMA Fungus">
        <title>Comparative genomic study of the Penicillium genus elucidates a diverse pangenome and 15 lateral gene transfer events.</title>
        <authorList>
            <person name="Petersen C."/>
            <person name="Sorensen T."/>
            <person name="Nielsen M.R."/>
            <person name="Sondergaard T.E."/>
            <person name="Sorensen J.L."/>
            <person name="Fitzpatrick D.A."/>
            <person name="Frisvad J.C."/>
            <person name="Nielsen K.L."/>
        </authorList>
    </citation>
    <scope>NUCLEOTIDE SEQUENCE</scope>
    <source>
        <strain evidence="2">IBT 23319</strain>
    </source>
</reference>
<keyword evidence="3" id="KW-1185">Reference proteome</keyword>